<name>A0AAW1DQ73_9HEMI</name>
<evidence type="ECO:0000313" key="2">
    <source>
        <dbReference type="EMBL" id="KAK9512786.1"/>
    </source>
</evidence>
<protein>
    <recommendedName>
        <fullName evidence="1">Reverse transcriptase domain-containing protein</fullName>
    </recommendedName>
</protein>
<reference evidence="2 3" key="1">
    <citation type="submission" date="2022-12" db="EMBL/GenBank/DDBJ databases">
        <title>Chromosome-level genome assembly of true bugs.</title>
        <authorList>
            <person name="Ma L."/>
            <person name="Li H."/>
        </authorList>
    </citation>
    <scope>NUCLEOTIDE SEQUENCE [LARGE SCALE GENOMIC DNA]</scope>
    <source>
        <strain evidence="2">Lab_2022b</strain>
    </source>
</reference>
<dbReference type="Gene3D" id="1.10.132.70">
    <property type="match status" value="1"/>
</dbReference>
<dbReference type="Gene3D" id="3.30.70.2630">
    <property type="match status" value="1"/>
</dbReference>
<comment type="caution">
    <text evidence="2">The sequence shown here is derived from an EMBL/GenBank/DDBJ whole genome shotgun (WGS) entry which is preliminary data.</text>
</comment>
<proteinExistence type="predicted"/>
<feature type="domain" description="Reverse transcriptase" evidence="1">
    <location>
        <begin position="292"/>
        <end position="398"/>
    </location>
</feature>
<gene>
    <name evidence="2" type="ORF">O3M35_001125</name>
</gene>
<evidence type="ECO:0000259" key="1">
    <source>
        <dbReference type="PROSITE" id="PS50878"/>
    </source>
</evidence>
<evidence type="ECO:0000313" key="3">
    <source>
        <dbReference type="Proteomes" id="UP001461498"/>
    </source>
</evidence>
<dbReference type="Proteomes" id="UP001461498">
    <property type="component" value="Unassembled WGS sequence"/>
</dbReference>
<keyword evidence="3" id="KW-1185">Reference proteome</keyword>
<accession>A0AAW1DQ73</accession>
<dbReference type="InterPro" id="IPR000477">
    <property type="entry name" value="RT_dom"/>
</dbReference>
<organism evidence="2 3">
    <name type="scientific">Rhynocoris fuscipes</name>
    <dbReference type="NCBI Taxonomy" id="488301"/>
    <lineage>
        <taxon>Eukaryota</taxon>
        <taxon>Metazoa</taxon>
        <taxon>Ecdysozoa</taxon>
        <taxon>Arthropoda</taxon>
        <taxon>Hexapoda</taxon>
        <taxon>Insecta</taxon>
        <taxon>Pterygota</taxon>
        <taxon>Neoptera</taxon>
        <taxon>Paraneoptera</taxon>
        <taxon>Hemiptera</taxon>
        <taxon>Heteroptera</taxon>
        <taxon>Panheteroptera</taxon>
        <taxon>Cimicomorpha</taxon>
        <taxon>Reduviidae</taxon>
        <taxon>Harpactorinae</taxon>
        <taxon>Harpactorini</taxon>
        <taxon>Rhynocoris</taxon>
    </lineage>
</organism>
<dbReference type="EMBL" id="JAPXFL010000001">
    <property type="protein sequence ID" value="KAK9512786.1"/>
    <property type="molecule type" value="Genomic_DNA"/>
</dbReference>
<sequence length="398" mass="46818">MKKDFVERVNDSIKTLLPHKSHFCFDKTGFWCKLYLTFGINFFNYIFDKCYIYIQRNEGQFLSLGKFYPNFGSYCKRSQVVEIREIYTEECGYDRDLNINRIKMMYNNVLKCKSNLVIKKQNILTEVFKQDVGRQLKYDVKQTKMIKNLKKLENSDLCISHARSILKNTLKPKVPIISKKSVLLFLRKILSRIIPNRIFNKKKHFLRFLDNLSLIIERNLGQCVTLGEIMHGVVEGKNLVLQNLCAKIVLWLINESLELVYVLLTHWIKAEKTAMETMITNGHLKKIDSHDYTKNDKRSIDHSRIASLRFVPKDSLNSFRPIIQRSTYQKNTDKFGKTCNIFLKQLSAKDKNAVMNAETNIYKSWKNFNDKTKENTEIYFIKTDIKDAYGSIIHVIII</sequence>
<dbReference type="AlphaFoldDB" id="A0AAW1DQ73"/>
<dbReference type="PROSITE" id="PS50878">
    <property type="entry name" value="RT_POL"/>
    <property type="match status" value="1"/>
</dbReference>